<dbReference type="PROSITE" id="PS01027">
    <property type="entry name" value="GLYCOSYL_HYDROL_F39"/>
    <property type="match status" value="1"/>
</dbReference>
<dbReference type="RefSeq" id="WP_144229720.1">
    <property type="nucleotide sequence ID" value="NZ_CBCRVV010000007.1"/>
</dbReference>
<evidence type="ECO:0000256" key="3">
    <source>
        <dbReference type="ARBA" id="ARBA00023295"/>
    </source>
</evidence>
<dbReference type="SUPFAM" id="SSF51011">
    <property type="entry name" value="Glycosyl hydrolase domain"/>
    <property type="match status" value="1"/>
</dbReference>
<reference evidence="6 7" key="1">
    <citation type="submission" date="2019-07" db="EMBL/GenBank/DDBJ databases">
        <title>Description of 53C-WASEF.</title>
        <authorList>
            <person name="Pitt A."/>
            <person name="Hahn M.W."/>
        </authorList>
    </citation>
    <scope>NUCLEOTIDE SEQUENCE [LARGE SCALE GENOMIC DNA]</scope>
    <source>
        <strain evidence="6 7">53C-WASEF</strain>
    </source>
</reference>
<dbReference type="SUPFAM" id="SSF51445">
    <property type="entry name" value="(Trans)glycosidases"/>
    <property type="match status" value="1"/>
</dbReference>
<evidence type="ECO:0000313" key="6">
    <source>
        <dbReference type="EMBL" id="TSJ79305.1"/>
    </source>
</evidence>
<keyword evidence="3" id="KW-0326">Glycosidase</keyword>
<dbReference type="PANTHER" id="PTHR12631:SF10">
    <property type="entry name" value="BETA-XYLOSIDASE-LIKE PROTEIN-RELATED"/>
    <property type="match status" value="1"/>
</dbReference>
<evidence type="ECO:0000256" key="1">
    <source>
        <dbReference type="ARBA" id="ARBA00008875"/>
    </source>
</evidence>
<comment type="caution">
    <text evidence="6">The sequence shown here is derived from an EMBL/GenBank/DDBJ whole genome shotgun (WGS) entry which is preliminary data.</text>
</comment>
<dbReference type="PRINTS" id="PR00745">
    <property type="entry name" value="GLHYDRLASE39"/>
</dbReference>
<dbReference type="AlphaFoldDB" id="A0A556QRN4"/>
<evidence type="ECO:0000313" key="7">
    <source>
        <dbReference type="Proteomes" id="UP000315648"/>
    </source>
</evidence>
<feature type="domain" description="Glycosyl hydrolases family 39 N-terminal catalytic" evidence="5">
    <location>
        <begin position="6"/>
        <end position="468"/>
    </location>
</feature>
<dbReference type="Pfam" id="PF01229">
    <property type="entry name" value="Glyco_hydro_39"/>
    <property type="match status" value="1"/>
</dbReference>
<keyword evidence="7" id="KW-1185">Reference proteome</keyword>
<dbReference type="InterPro" id="IPR049165">
    <property type="entry name" value="GH39_as"/>
</dbReference>
<dbReference type="Gene3D" id="2.60.40.1500">
    <property type="entry name" value="Glycosyl hydrolase domain, family 39"/>
    <property type="match status" value="1"/>
</dbReference>
<keyword evidence="2" id="KW-0378">Hydrolase</keyword>
<evidence type="ECO:0000259" key="5">
    <source>
        <dbReference type="Pfam" id="PF01229"/>
    </source>
</evidence>
<dbReference type="GO" id="GO:0004553">
    <property type="term" value="F:hydrolase activity, hydrolyzing O-glycosyl compounds"/>
    <property type="evidence" value="ECO:0007669"/>
    <property type="project" value="InterPro"/>
</dbReference>
<dbReference type="InterPro" id="IPR000514">
    <property type="entry name" value="Glyco_hydro_39"/>
</dbReference>
<dbReference type="OrthoDB" id="9776971at2"/>
<dbReference type="InterPro" id="IPR017853">
    <property type="entry name" value="GH"/>
</dbReference>
<evidence type="ECO:0000256" key="4">
    <source>
        <dbReference type="PIRSR" id="PIRSR600514-1"/>
    </source>
</evidence>
<dbReference type="InterPro" id="IPR049166">
    <property type="entry name" value="GH39_cat"/>
</dbReference>
<dbReference type="Proteomes" id="UP000315648">
    <property type="component" value="Unassembled WGS sequence"/>
</dbReference>
<name>A0A556QRN4_9BACT</name>
<dbReference type="GO" id="GO:0005975">
    <property type="term" value="P:carbohydrate metabolic process"/>
    <property type="evidence" value="ECO:0007669"/>
    <property type="project" value="InterPro"/>
</dbReference>
<dbReference type="InterPro" id="IPR051923">
    <property type="entry name" value="Glycosyl_Hydrolase_39"/>
</dbReference>
<feature type="active site" description="Proton donor" evidence="4">
    <location>
        <position position="161"/>
    </location>
</feature>
<dbReference type="EMBL" id="VMBG01000001">
    <property type="protein sequence ID" value="TSJ79305.1"/>
    <property type="molecule type" value="Genomic_DNA"/>
</dbReference>
<organism evidence="6 7">
    <name type="scientific">Rariglobus hedericola</name>
    <dbReference type="NCBI Taxonomy" id="2597822"/>
    <lineage>
        <taxon>Bacteria</taxon>
        <taxon>Pseudomonadati</taxon>
        <taxon>Verrucomicrobiota</taxon>
        <taxon>Opitutia</taxon>
        <taxon>Opitutales</taxon>
        <taxon>Opitutaceae</taxon>
        <taxon>Rariglobus</taxon>
    </lineage>
</organism>
<accession>A0A556QRN4</accession>
<gene>
    <name evidence="6" type="ORF">FPL22_08435</name>
</gene>
<evidence type="ECO:0000256" key="2">
    <source>
        <dbReference type="ARBA" id="ARBA00022801"/>
    </source>
</evidence>
<dbReference type="PANTHER" id="PTHR12631">
    <property type="entry name" value="ALPHA-L-IDURONIDASE"/>
    <property type="match status" value="1"/>
</dbReference>
<comment type="similarity">
    <text evidence="1">Belongs to the glycosyl hydrolase 39 family.</text>
</comment>
<proteinExistence type="inferred from homology"/>
<dbReference type="Gene3D" id="3.20.20.80">
    <property type="entry name" value="Glycosidases"/>
    <property type="match status" value="1"/>
</dbReference>
<sequence length="495" mass="55217">MPATVIDLQSSSLPLDRFFQRGIGSCHAYLTLREDYREHVRLAQREIGFGGVRFHGIFNDYVGVVHPGGEDPDGGPRLNFQNVTKIYEFFVAQGMKPFVELGFMPARLASGTQTIFDYRANVTPPKDYAQWSRLVRRFTQHLVNHFGIEEVLTWHFEVWNEPDLIGAFWTGTQGDYFQLYAESVRAVKSVDARLRVGGPATSKTMWVPDLLAYCKEHNLPLDFISTHHYCVDADLVQGVPDGPMHYRGVGAMRRDIERVRSQIAASAFPNAELHFTEWNTCPAHEDVYGKDSLFTAVFALQNLKDVSGLVDSYMWWTVSDIFEETGLSALPFTGKYGLVNIHGIKKPVFHAYRWLAGMHDTELPLDHASARATVSSSGDVRVLAWNLPEVEETDLGGGDWHVSGELRHDTFALRGLRPGRYRIRIYQVDATQGDALGAWRSAGSPAYPTPAQLAALQAGAEPALLSDETLDLTGEFSLSLAFAPCAFACADLERV</sequence>
<protein>
    <recommendedName>
        <fullName evidence="5">Glycosyl hydrolases family 39 N-terminal catalytic domain-containing protein</fullName>
    </recommendedName>
</protein>